<dbReference type="SUPFAM" id="SSF51621">
    <property type="entry name" value="Phosphoenolpyruvate/pyruvate domain"/>
    <property type="match status" value="1"/>
</dbReference>
<evidence type="ECO:0000256" key="1">
    <source>
        <dbReference type="ARBA" id="ARBA00005568"/>
    </source>
</evidence>
<gene>
    <name evidence="5" type="ORF">ON753_01345</name>
</gene>
<feature type="domain" description="HpcH/HpaI aldolase/citrate lyase" evidence="4">
    <location>
        <begin position="29"/>
        <end position="235"/>
    </location>
</feature>
<comment type="similarity">
    <text evidence="1">Belongs to the HpcH/HpaI aldolase family.</text>
</comment>
<dbReference type="RefSeq" id="WP_265960753.1">
    <property type="nucleotide sequence ID" value="NZ_JAPEVI010000001.1"/>
</dbReference>
<accession>A0ABT3QVX0</accession>
<dbReference type="Gene3D" id="3.20.20.60">
    <property type="entry name" value="Phosphoenolpyruvate-binding domains"/>
    <property type="match status" value="1"/>
</dbReference>
<reference evidence="5 6" key="1">
    <citation type="journal article" date="2016" name="Int. J. Syst. Evol. Microbiol.">
        <title>Labrenzia salina sp. nov., isolated from the rhizosphere of the halophyte Arthrocnemum macrostachyum.</title>
        <authorList>
            <person name="Camacho M."/>
            <person name="Redondo-Gomez S."/>
            <person name="Rodriguez-Llorente I."/>
            <person name="Rohde M."/>
            <person name="Sproer C."/>
            <person name="Schumann P."/>
            <person name="Klenk H.P."/>
            <person name="Montero-Calasanz M.D.C."/>
        </authorList>
    </citation>
    <scope>NUCLEOTIDE SEQUENCE [LARGE SCALE GENOMIC DNA]</scope>
    <source>
        <strain evidence="5 6">DSM 29163</strain>
    </source>
</reference>
<evidence type="ECO:0000313" key="6">
    <source>
        <dbReference type="Proteomes" id="UP001300261"/>
    </source>
</evidence>
<name>A0ABT3QVX0_9HYPH</name>
<dbReference type="Proteomes" id="UP001300261">
    <property type="component" value="Unassembled WGS sequence"/>
</dbReference>
<dbReference type="InterPro" id="IPR005000">
    <property type="entry name" value="Aldolase/citrate-lyase_domain"/>
</dbReference>
<proteinExistence type="inferred from homology"/>
<comment type="caution">
    <text evidence="5">The sequence shown here is derived from an EMBL/GenBank/DDBJ whole genome shotgun (WGS) entry which is preliminary data.</text>
</comment>
<dbReference type="InterPro" id="IPR015813">
    <property type="entry name" value="Pyrv/PenolPyrv_kinase-like_dom"/>
</dbReference>
<dbReference type="PANTHER" id="PTHR30502:SF0">
    <property type="entry name" value="PHOSPHOENOLPYRUVATE CARBOXYLASE FAMILY PROTEIN"/>
    <property type="match status" value="1"/>
</dbReference>
<keyword evidence="6" id="KW-1185">Reference proteome</keyword>
<evidence type="ECO:0000313" key="5">
    <source>
        <dbReference type="EMBL" id="MCX2721057.1"/>
    </source>
</evidence>
<dbReference type="InterPro" id="IPR050251">
    <property type="entry name" value="HpcH-HpaI_aldolase"/>
</dbReference>
<sequence>MSFRNPVRAVWDEGRPALNGWIAAPSVLGVQAMAAAGWDAMTVDMQHGTADYNDLLTVLPVIESSGVAPMVRVPWLDEAAIMRALDAGALGIIAPMIDTRDDAVRLVDACRYPPAGRRSFGPVRSRLVWPGYFESADREILVWAMIETQEGLAALEEIASVPGLDGIYIGPADLSLSHGLAPGFDRQEPEMRTRIDRIRDVCHSKGLRCALHCGTVEYALEAAEGGMDLVTVGSDARFIEQSSQIVCSKFRDRIGSTDAGAEQS</sequence>
<evidence type="ECO:0000259" key="4">
    <source>
        <dbReference type="Pfam" id="PF03328"/>
    </source>
</evidence>
<dbReference type="EMBL" id="JAPEVI010000001">
    <property type="protein sequence ID" value="MCX2721057.1"/>
    <property type="molecule type" value="Genomic_DNA"/>
</dbReference>
<evidence type="ECO:0000256" key="2">
    <source>
        <dbReference type="ARBA" id="ARBA00022723"/>
    </source>
</evidence>
<keyword evidence="2" id="KW-0479">Metal-binding</keyword>
<keyword evidence="3 5" id="KW-0456">Lyase</keyword>
<dbReference type="Pfam" id="PF03328">
    <property type="entry name" value="HpcH_HpaI"/>
    <property type="match status" value="1"/>
</dbReference>
<dbReference type="InterPro" id="IPR040442">
    <property type="entry name" value="Pyrv_kinase-like_dom_sf"/>
</dbReference>
<dbReference type="GO" id="GO:0016829">
    <property type="term" value="F:lyase activity"/>
    <property type="evidence" value="ECO:0007669"/>
    <property type="project" value="UniProtKB-KW"/>
</dbReference>
<protein>
    <submittedName>
        <fullName evidence="5">Aldolase/citrate lyase family protein</fullName>
    </submittedName>
</protein>
<organism evidence="5 6">
    <name type="scientific">Roseibium salinum</name>
    <dbReference type="NCBI Taxonomy" id="1604349"/>
    <lineage>
        <taxon>Bacteria</taxon>
        <taxon>Pseudomonadati</taxon>
        <taxon>Pseudomonadota</taxon>
        <taxon>Alphaproteobacteria</taxon>
        <taxon>Hyphomicrobiales</taxon>
        <taxon>Stappiaceae</taxon>
        <taxon>Roseibium</taxon>
    </lineage>
</organism>
<dbReference type="PANTHER" id="PTHR30502">
    <property type="entry name" value="2-KETO-3-DEOXY-L-RHAMNONATE ALDOLASE"/>
    <property type="match status" value="1"/>
</dbReference>
<evidence type="ECO:0000256" key="3">
    <source>
        <dbReference type="ARBA" id="ARBA00023239"/>
    </source>
</evidence>